<gene>
    <name evidence="1" type="ORF">CEXT_154371</name>
</gene>
<sequence length="166" mass="18623">MAIPLFDGTIDQQKVSLWGRLEWETEIRMQTTFSEPFTFLSHKDSSYCRFQLHNISATRDSAPISLFLCQQSIARPPITTYNDLFSLRLEALKGMLGVSREDILLLQCRNSPMVVGWISQGVSQTPRCKGAADGGDRVIHKCITEKSGLCTCFQRDSGKARSTTKT</sequence>
<reference evidence="1 2" key="1">
    <citation type="submission" date="2021-06" db="EMBL/GenBank/DDBJ databases">
        <title>Caerostris extrusa draft genome.</title>
        <authorList>
            <person name="Kono N."/>
            <person name="Arakawa K."/>
        </authorList>
    </citation>
    <scope>NUCLEOTIDE SEQUENCE [LARGE SCALE GENOMIC DNA]</scope>
</reference>
<keyword evidence="2" id="KW-1185">Reference proteome</keyword>
<proteinExistence type="predicted"/>
<organism evidence="1 2">
    <name type="scientific">Caerostris extrusa</name>
    <name type="common">Bark spider</name>
    <name type="synonym">Caerostris bankana</name>
    <dbReference type="NCBI Taxonomy" id="172846"/>
    <lineage>
        <taxon>Eukaryota</taxon>
        <taxon>Metazoa</taxon>
        <taxon>Ecdysozoa</taxon>
        <taxon>Arthropoda</taxon>
        <taxon>Chelicerata</taxon>
        <taxon>Arachnida</taxon>
        <taxon>Araneae</taxon>
        <taxon>Araneomorphae</taxon>
        <taxon>Entelegynae</taxon>
        <taxon>Araneoidea</taxon>
        <taxon>Araneidae</taxon>
        <taxon>Caerostris</taxon>
    </lineage>
</organism>
<dbReference type="Proteomes" id="UP001054945">
    <property type="component" value="Unassembled WGS sequence"/>
</dbReference>
<name>A0AAV4XGZ2_CAEEX</name>
<dbReference type="AlphaFoldDB" id="A0AAV4XGZ2"/>
<protein>
    <submittedName>
        <fullName evidence="1">Uncharacterized protein</fullName>
    </submittedName>
</protein>
<comment type="caution">
    <text evidence="1">The sequence shown here is derived from an EMBL/GenBank/DDBJ whole genome shotgun (WGS) entry which is preliminary data.</text>
</comment>
<evidence type="ECO:0000313" key="2">
    <source>
        <dbReference type="Proteomes" id="UP001054945"/>
    </source>
</evidence>
<accession>A0AAV4XGZ2</accession>
<evidence type="ECO:0000313" key="1">
    <source>
        <dbReference type="EMBL" id="GIY94422.1"/>
    </source>
</evidence>
<dbReference type="EMBL" id="BPLR01017783">
    <property type="protein sequence ID" value="GIY94422.1"/>
    <property type="molecule type" value="Genomic_DNA"/>
</dbReference>